<dbReference type="PANTHER" id="PTHR12894:SF49">
    <property type="entry name" value="VAM6_VPS39-LIKE PROTEIN"/>
    <property type="match status" value="1"/>
</dbReference>
<dbReference type="PANTHER" id="PTHR12894">
    <property type="entry name" value="CNH DOMAIN CONTAINING"/>
    <property type="match status" value="1"/>
</dbReference>
<feature type="region of interest" description="Disordered" evidence="4">
    <location>
        <begin position="173"/>
        <end position="200"/>
    </location>
</feature>
<feature type="domain" description="CNH" evidence="5">
    <location>
        <begin position="21"/>
        <end position="434"/>
    </location>
</feature>
<comment type="similarity">
    <text evidence="3">Belongs to the VAM6/VPS39 family.</text>
</comment>
<dbReference type="InterPro" id="IPR019452">
    <property type="entry name" value="VPS39/TGF_beta_rcpt-assoc_1"/>
</dbReference>
<feature type="compositionally biased region" description="Polar residues" evidence="4">
    <location>
        <begin position="66"/>
        <end position="89"/>
    </location>
</feature>
<dbReference type="STRING" id="13370.A0A448YU12"/>
<dbReference type="InParanoid" id="A0A448YU12"/>
<dbReference type="Proteomes" id="UP000290900">
    <property type="component" value="Unassembled WGS sequence"/>
</dbReference>
<keyword evidence="7" id="KW-1185">Reference proteome</keyword>
<dbReference type="GO" id="GO:0012505">
    <property type="term" value="C:endomembrane system"/>
    <property type="evidence" value="ECO:0007669"/>
    <property type="project" value="UniProtKB-SubCell"/>
</dbReference>
<dbReference type="Pfam" id="PF10367">
    <property type="entry name" value="zf-Vps39_C"/>
    <property type="match status" value="1"/>
</dbReference>
<name>A0A448YU12_BRENA</name>
<dbReference type="GO" id="GO:0006914">
    <property type="term" value="P:autophagy"/>
    <property type="evidence" value="ECO:0007669"/>
    <property type="project" value="TreeGrafter"/>
</dbReference>
<evidence type="ECO:0000256" key="1">
    <source>
        <dbReference type="ARBA" id="ARBA00004184"/>
    </source>
</evidence>
<evidence type="ECO:0000256" key="3">
    <source>
        <dbReference type="ARBA" id="ARBA00038201"/>
    </source>
</evidence>
<evidence type="ECO:0000313" key="6">
    <source>
        <dbReference type="EMBL" id="VEU24401.1"/>
    </source>
</evidence>
<dbReference type="InterPro" id="IPR019453">
    <property type="entry name" value="VPS39/TGFA1_Znf"/>
</dbReference>
<dbReference type="InterPro" id="IPR001180">
    <property type="entry name" value="CNH_dom"/>
</dbReference>
<dbReference type="Pfam" id="PF10366">
    <property type="entry name" value="Vps39_1"/>
    <property type="match status" value="1"/>
</dbReference>
<accession>A0A448YU12</accession>
<dbReference type="EMBL" id="CAACVR010000076">
    <property type="protein sequence ID" value="VEU24401.1"/>
    <property type="molecule type" value="Genomic_DNA"/>
</dbReference>
<sequence length="1070" mass="123158">MIEAIVPASSLKISELSDNPSLKITASGLSSNNQLYIGLSDGRLLLYQLPTKPEIAHERSHEYDSSLVSSGADGSQLRNSAEQNEQDTPPQRRYIFEPSKIEEEEATLINSFQLQSPATQIQFLEYINYVILLTNKSVEVYTLTTQHDLRLVDEFDEFKFNLIRTWTDTNPGFESSSPFTDGPDVRERVREEDSEYDNQDDDSISLATVKFQNRPATGTDKKFAEERSNCSFLCIASKKYLVILRWRLRAFETKSEFKLQERVTFLEFLNSETLIVAFEGGEFAKMNTYTGQQTPIQFQFLSGISPQSQLSRSSFFFGSSTGYLSEAFKTTNDKQLVILKDNNLIKLNNNMEPITFVRSRHSIDFKNPLAVSQFSSSNLGSSSQKKLKALKYWFPYLVIVYGNCIELRSLENFGLIQQLDVPDPKQLGNVIDVQLNWRNLLLVTNSGVYKFLKSDYNYQLKQFEDDKDYNNAINLLEKLNPIILEEGEEDNTIQTVEHSHSARQLKFMKLRKLQLLKALTLMTAEKFEQAVKLFIEFMASPSFVLGHLPERAKVLLSEDPIKSSSQSPKEGSPEPKEAAKAIISSINAAELATSKKRSSPSRIKRKEERMINEIITYLTDTRRKLTRLLDPDQPKFQWHGYTISLALYEELQTEPDFSAVDNLKLIDNNLFKCYLLTNLRMIGPFLRIPNYCDFELVEKKCLRLKMHSELIDFYYIRGAHEKALELLEKLCFDSDGRDNMDDRNSSLSMLFNVEYMVRYLQKLGNEHLALILKYSRKLIELDAGYFKMIFMNNSNESEGLDRTEVLAYTIEHDWIPIETAYLNYVIFELDDTGELFVNSLLWLYLEGDLTESYSKIIDLYGLGNYDFRKTLKKLDTLKGEENGDEARKDMILKLKIDPLRRLKRHHDAIRIFLEELKDNRGAIGYCLEVKKDSPDEGIDLIYYLLQTHLSQGNMQLMMQMLSDPRLTFLDPVAVAERLPDAIPLKILTPFLEMNLRNVNSAVKSSTLESELLKVRLIDARYDKLQLEKQHYRITADSRCPVCGESFGATSILSLLPDGTVVHYRCSRNIE</sequence>
<dbReference type="OrthoDB" id="5325112at2759"/>
<evidence type="ECO:0000256" key="4">
    <source>
        <dbReference type="SAM" id="MobiDB-lite"/>
    </source>
</evidence>
<dbReference type="PROSITE" id="PS50219">
    <property type="entry name" value="CNH"/>
    <property type="match status" value="1"/>
</dbReference>
<evidence type="ECO:0000313" key="7">
    <source>
        <dbReference type="Proteomes" id="UP000290900"/>
    </source>
</evidence>
<evidence type="ECO:0000256" key="2">
    <source>
        <dbReference type="ARBA" id="ARBA00023136"/>
    </source>
</evidence>
<dbReference type="InterPro" id="IPR032914">
    <property type="entry name" value="Vam6/VPS39/TRAP1"/>
</dbReference>
<organism evidence="6 7">
    <name type="scientific">Brettanomyces naardenensis</name>
    <name type="common">Yeast</name>
    <dbReference type="NCBI Taxonomy" id="13370"/>
    <lineage>
        <taxon>Eukaryota</taxon>
        <taxon>Fungi</taxon>
        <taxon>Dikarya</taxon>
        <taxon>Ascomycota</taxon>
        <taxon>Saccharomycotina</taxon>
        <taxon>Pichiomycetes</taxon>
        <taxon>Pichiales</taxon>
        <taxon>Pichiaceae</taxon>
        <taxon>Brettanomyces</taxon>
    </lineage>
</organism>
<evidence type="ECO:0000259" key="5">
    <source>
        <dbReference type="PROSITE" id="PS50219"/>
    </source>
</evidence>
<gene>
    <name evidence="6" type="ORF">BRENAR_LOCUS5129</name>
</gene>
<protein>
    <submittedName>
        <fullName evidence="6">DEKNAAC105612</fullName>
    </submittedName>
</protein>
<keyword evidence="2" id="KW-0472">Membrane</keyword>
<proteinExistence type="inferred from homology"/>
<comment type="subcellular location">
    <subcellularLocation>
        <location evidence="1">Endomembrane system</location>
        <topology evidence="1">Peripheral membrane protein</topology>
    </subcellularLocation>
</comment>
<dbReference type="GO" id="GO:0000329">
    <property type="term" value="C:fungal-type vacuole membrane"/>
    <property type="evidence" value="ECO:0007669"/>
    <property type="project" value="TreeGrafter"/>
</dbReference>
<dbReference type="GO" id="GO:0034058">
    <property type="term" value="P:endosomal vesicle fusion"/>
    <property type="evidence" value="ECO:0007669"/>
    <property type="project" value="TreeGrafter"/>
</dbReference>
<reference evidence="6 7" key="1">
    <citation type="submission" date="2018-12" db="EMBL/GenBank/DDBJ databases">
        <authorList>
            <person name="Tiukova I."/>
            <person name="Dainat J."/>
        </authorList>
    </citation>
    <scope>NUCLEOTIDE SEQUENCE [LARGE SCALE GENOMIC DNA]</scope>
</reference>
<dbReference type="AlphaFoldDB" id="A0A448YU12"/>
<feature type="region of interest" description="Disordered" evidence="4">
    <location>
        <begin position="57"/>
        <end position="93"/>
    </location>
</feature>
<feature type="region of interest" description="Disordered" evidence="4">
    <location>
        <begin position="559"/>
        <end position="579"/>
    </location>
</feature>